<keyword evidence="6 12" id="KW-0238">DNA-binding</keyword>
<dbReference type="GO" id="GO:0003677">
    <property type="term" value="F:DNA binding"/>
    <property type="evidence" value="ECO:0007669"/>
    <property type="project" value="UniProtKB-KW"/>
</dbReference>
<proteinExistence type="predicted"/>
<keyword evidence="3" id="KW-0863">Zinc-finger</keyword>
<evidence type="ECO:0000256" key="4">
    <source>
        <dbReference type="ARBA" id="ARBA00022833"/>
    </source>
</evidence>
<dbReference type="Xenbase" id="XB-GENE-5841080">
    <property type="gene designation" value="adnp2.L"/>
</dbReference>
<keyword evidence="7 12" id="KW-0371">Homeobox</keyword>
<dbReference type="SMART" id="SM00355">
    <property type="entry name" value="ZnF_C2H2"/>
    <property type="match status" value="8"/>
</dbReference>
<evidence type="ECO:0000313" key="12">
    <source>
        <dbReference type="RefSeq" id="XP_018122116.1"/>
    </source>
</evidence>
<dbReference type="GO" id="GO:0010468">
    <property type="term" value="P:regulation of gene expression"/>
    <property type="evidence" value="ECO:0000318"/>
    <property type="project" value="GO_Central"/>
</dbReference>
<keyword evidence="4" id="KW-0862">Zinc</keyword>
<dbReference type="InterPro" id="IPR013087">
    <property type="entry name" value="Znf_C2H2_type"/>
</dbReference>
<evidence type="ECO:0000256" key="8">
    <source>
        <dbReference type="ARBA" id="ARBA00023163"/>
    </source>
</evidence>
<evidence type="ECO:0000256" key="2">
    <source>
        <dbReference type="ARBA" id="ARBA00022737"/>
    </source>
</evidence>
<dbReference type="AGR" id="Xenbase:XB-GENE-5841080"/>
<dbReference type="InterPro" id="IPR045762">
    <property type="entry name" value="ADNP_Znf"/>
</dbReference>
<gene>
    <name evidence="12 13" type="primary">adnp2.L</name>
    <name evidence="12" type="synonym">adnp2</name>
</gene>
<dbReference type="InterPro" id="IPR001356">
    <property type="entry name" value="HD"/>
</dbReference>
<evidence type="ECO:0000256" key="3">
    <source>
        <dbReference type="ARBA" id="ARBA00022771"/>
    </source>
</evidence>
<feature type="domain" description="C2H2-type" evidence="10">
    <location>
        <begin position="692"/>
        <end position="713"/>
    </location>
</feature>
<keyword evidence="2" id="KW-0677">Repeat</keyword>
<evidence type="ECO:0000256" key="5">
    <source>
        <dbReference type="ARBA" id="ARBA00023015"/>
    </source>
</evidence>
<dbReference type="PANTHER" id="PTHR15740">
    <property type="entry name" value="NEUROPROTECTIVE PEPTIDE-CONTAINING PROTEIN"/>
    <property type="match status" value="1"/>
</dbReference>
<dbReference type="AlphaFoldDB" id="A0A8J0VF18"/>
<evidence type="ECO:0000256" key="1">
    <source>
        <dbReference type="ARBA" id="ARBA00022723"/>
    </source>
</evidence>
<keyword evidence="8" id="KW-0804">Transcription</keyword>
<accession>A0A8J0VF18</accession>
<reference evidence="12" key="1">
    <citation type="submission" date="2025-08" db="UniProtKB">
        <authorList>
            <consortium name="RefSeq"/>
        </authorList>
    </citation>
    <scope>IDENTIFICATION</scope>
    <source>
        <strain evidence="12">J_2021</strain>
        <tissue evidence="12">Erythrocytes</tissue>
    </source>
</reference>
<evidence type="ECO:0000259" key="10">
    <source>
        <dbReference type="PROSITE" id="PS00028"/>
    </source>
</evidence>
<dbReference type="CDD" id="cd00086">
    <property type="entry name" value="homeodomain"/>
    <property type="match status" value="1"/>
</dbReference>
<keyword evidence="5" id="KW-0805">Transcription regulation</keyword>
<evidence type="ECO:0000313" key="13">
    <source>
        <dbReference type="Xenbase" id="XB-GENE-5841080"/>
    </source>
</evidence>
<evidence type="ECO:0000313" key="11">
    <source>
        <dbReference type="Proteomes" id="UP000186698"/>
    </source>
</evidence>
<keyword evidence="1" id="KW-0479">Metal-binding</keyword>
<protein>
    <submittedName>
        <fullName evidence="12">ADNP homeobox 2 L homeolog isoform X1</fullName>
    </submittedName>
</protein>
<organism evidence="11 12">
    <name type="scientific">Xenopus laevis</name>
    <name type="common">African clawed frog</name>
    <dbReference type="NCBI Taxonomy" id="8355"/>
    <lineage>
        <taxon>Eukaryota</taxon>
        <taxon>Metazoa</taxon>
        <taxon>Chordata</taxon>
        <taxon>Craniata</taxon>
        <taxon>Vertebrata</taxon>
        <taxon>Euteleostomi</taxon>
        <taxon>Amphibia</taxon>
        <taxon>Batrachia</taxon>
        <taxon>Anura</taxon>
        <taxon>Pipoidea</taxon>
        <taxon>Pipidae</taxon>
        <taxon>Xenopodinae</taxon>
        <taxon>Xenopus</taxon>
        <taxon>Xenopus</taxon>
    </lineage>
</organism>
<keyword evidence="11" id="KW-1185">Reference proteome</keyword>
<keyword evidence="9" id="KW-0539">Nucleus</keyword>
<dbReference type="GO" id="GO:0008270">
    <property type="term" value="F:zinc ion binding"/>
    <property type="evidence" value="ECO:0007669"/>
    <property type="project" value="UniProtKB-KW"/>
</dbReference>
<dbReference type="CTD" id="495022"/>
<evidence type="ECO:0000256" key="6">
    <source>
        <dbReference type="ARBA" id="ARBA00023125"/>
    </source>
</evidence>
<evidence type="ECO:0000256" key="7">
    <source>
        <dbReference type="ARBA" id="ARBA00023155"/>
    </source>
</evidence>
<dbReference type="RefSeq" id="XP_018122116.1">
    <property type="nucleotide sequence ID" value="XM_018266627.2"/>
</dbReference>
<dbReference type="InterPro" id="IPR038861">
    <property type="entry name" value="ADNP/ADNP2"/>
</dbReference>
<dbReference type="Pfam" id="PF19627">
    <property type="entry name" value="ADNP_N"/>
    <property type="match status" value="1"/>
</dbReference>
<dbReference type="GeneID" id="495022"/>
<sequence>MCCGRRELSLFLPLTHTSITRSPSVPLGCDSYERTTFKMFQPPVNSLEKIRKARKRVKQILLQIGLESCRELLEEINSYNPGDKYFSSTSWEDVSLWEPNGRRNDYRSKTFCCSLCRFSTKLLSSFKSHLKRYHDDEKDQELMASCPSCPFTSQSKTVVKHMRIFHSSTRKTPSNNTRENVNIPRNHLMVKFSCTKCPYTDTLYYSMKKHVLMTHYEDLVVSYFGEKTDEDIANVSLNSTISFFKLQPVDKFYCKQCNSTASSNDALVYHILTSEKHRDLEQKLRGDILETSKERIRKMQTKLIQTDFIPRKPILAPRSNTPITINHTIRLASVPQNGPSQTMATSVTHNQNAVPTFSAVATSSGGLTTNSPAAGSINTQVKYVTASLPQNPNISLQSSLSQPVFVSQRFPVNQSVAAVLSPGCIVPTSQTSVRPAVLPINQTLPGGLLPVNQPAVLACPPQTLQPNIINVNQAVRPAVFPVNQPLGPNNSTANQPGVAQNTFLTAPIFRQLIPTGKQVNGIPTYTLAPISVLPVAPCPVPAVNPSKALEQNLQTDKAMQVSPSPAVAPSPPVAKMTQALQSKSPGLTATPGPFGKETKLWKSCPVCSELFPSNVYEVHMQVAHVKGGNVRRRRNAKLTDNSYSMETKECVTIAAQASFLKILKENCIQCISCRCLASEELLKHLLMHGMICLYCKAVFHELRNFVYHMKILHLGKKKLHPDFSKKAFEIPSDLNGNALFPRFDFNLKVSKDELGDREINLVVVTGTNSQTAAPIYIKIQNKNTDLGHQPNSKCPFCNCALSNTEGYETHLKDRHHIMPTVHTILKMPAFKCVHCCGVYTGSMTLSAVDVHLLRCRNAPKDSSSGMERDNANQSLSQAETKCTLPTSIADNEENELSVPSKRRKVEVNMDPSENPEEISLDILALVPNQSETSYDYKKDFLVKYFNTRPYPSKKEIALLSTLLDMWKTDVASYIGTRRYMCMKALKNHKQQVLLGFQMSELKKVKHNIDLNEDY</sequence>
<dbReference type="PROSITE" id="PS00028">
    <property type="entry name" value="ZINC_FINGER_C2H2_1"/>
    <property type="match status" value="1"/>
</dbReference>
<dbReference type="OrthoDB" id="10053955at2759"/>
<evidence type="ECO:0000256" key="9">
    <source>
        <dbReference type="ARBA" id="ARBA00023242"/>
    </source>
</evidence>
<dbReference type="Proteomes" id="UP000186698">
    <property type="component" value="Chromosome 6L"/>
</dbReference>
<dbReference type="GO" id="GO:0005634">
    <property type="term" value="C:nucleus"/>
    <property type="evidence" value="ECO:0000318"/>
    <property type="project" value="GO_Central"/>
</dbReference>
<dbReference type="PANTHER" id="PTHR15740:SF2">
    <property type="entry name" value="ACTIVITY-DEPENDENT NEUROPROTECTOR HOMEOBOX PROTEIN 2"/>
    <property type="match status" value="1"/>
</dbReference>
<name>A0A8J0VF18_XENLA</name>
<dbReference type="Gene3D" id="3.30.160.60">
    <property type="entry name" value="Classic Zinc Finger"/>
    <property type="match status" value="2"/>
</dbReference>